<gene>
    <name evidence="12" type="ORF">OGATHE_003176</name>
</gene>
<feature type="compositionally biased region" description="Polar residues" evidence="10">
    <location>
        <begin position="699"/>
        <end position="719"/>
    </location>
</feature>
<evidence type="ECO:0000313" key="13">
    <source>
        <dbReference type="Proteomes" id="UP000788993"/>
    </source>
</evidence>
<feature type="region of interest" description="Disordered" evidence="10">
    <location>
        <begin position="668"/>
        <end position="719"/>
    </location>
</feature>
<reference evidence="12" key="2">
    <citation type="submission" date="2021-01" db="EMBL/GenBank/DDBJ databases">
        <authorList>
            <person name="Schikora-Tamarit M.A."/>
        </authorList>
    </citation>
    <scope>NUCLEOTIDE SEQUENCE</scope>
    <source>
        <strain evidence="12">NCAIM Y.01608</strain>
    </source>
</reference>
<dbReference type="InterPro" id="IPR008271">
    <property type="entry name" value="Ser/Thr_kinase_AS"/>
</dbReference>
<evidence type="ECO:0000313" key="12">
    <source>
        <dbReference type="EMBL" id="KAH3667653.1"/>
    </source>
</evidence>
<evidence type="ECO:0000256" key="6">
    <source>
        <dbReference type="ARBA" id="ARBA00022777"/>
    </source>
</evidence>
<keyword evidence="4" id="KW-0808">Transferase</keyword>
<dbReference type="SUPFAM" id="SSF56112">
    <property type="entry name" value="Protein kinase-like (PK-like)"/>
    <property type="match status" value="1"/>
</dbReference>
<evidence type="ECO:0000256" key="9">
    <source>
        <dbReference type="ARBA" id="ARBA00048679"/>
    </source>
</evidence>
<accession>A0A9P8T632</accession>
<feature type="compositionally biased region" description="Polar residues" evidence="10">
    <location>
        <begin position="16"/>
        <end position="39"/>
    </location>
</feature>
<name>A0A9P8T632_9ASCO</name>
<dbReference type="Gene3D" id="1.10.510.10">
    <property type="entry name" value="Transferase(Phosphotransferase) domain 1"/>
    <property type="match status" value="1"/>
</dbReference>
<feature type="compositionally biased region" description="Basic and acidic residues" evidence="10">
    <location>
        <begin position="268"/>
        <end position="281"/>
    </location>
</feature>
<dbReference type="Proteomes" id="UP000788993">
    <property type="component" value="Unassembled WGS sequence"/>
</dbReference>
<dbReference type="InterPro" id="IPR000719">
    <property type="entry name" value="Prot_kinase_dom"/>
</dbReference>
<dbReference type="GO" id="GO:0000749">
    <property type="term" value="P:response to pheromone triggering conjugation with cellular fusion"/>
    <property type="evidence" value="ECO:0007669"/>
    <property type="project" value="UniProtKB-ARBA"/>
</dbReference>
<dbReference type="EMBL" id="JAEUBD010001062">
    <property type="protein sequence ID" value="KAH3667653.1"/>
    <property type="molecule type" value="Genomic_DNA"/>
</dbReference>
<feature type="region of interest" description="Disordered" evidence="10">
    <location>
        <begin position="106"/>
        <end position="127"/>
    </location>
</feature>
<feature type="region of interest" description="Disordered" evidence="10">
    <location>
        <begin position="253"/>
        <end position="293"/>
    </location>
</feature>
<evidence type="ECO:0000256" key="2">
    <source>
        <dbReference type="ARBA" id="ARBA00012513"/>
    </source>
</evidence>
<dbReference type="GO" id="GO:0097035">
    <property type="term" value="P:regulation of membrane lipid distribution"/>
    <property type="evidence" value="ECO:0007669"/>
    <property type="project" value="UniProtKB-ARBA"/>
</dbReference>
<comment type="catalytic activity">
    <reaction evidence="9">
        <text>L-seryl-[protein] + ATP = O-phospho-L-seryl-[protein] + ADP + H(+)</text>
        <dbReference type="Rhea" id="RHEA:17989"/>
        <dbReference type="Rhea" id="RHEA-COMP:9863"/>
        <dbReference type="Rhea" id="RHEA-COMP:11604"/>
        <dbReference type="ChEBI" id="CHEBI:15378"/>
        <dbReference type="ChEBI" id="CHEBI:29999"/>
        <dbReference type="ChEBI" id="CHEBI:30616"/>
        <dbReference type="ChEBI" id="CHEBI:83421"/>
        <dbReference type="ChEBI" id="CHEBI:456216"/>
        <dbReference type="EC" id="2.7.11.1"/>
    </reaction>
</comment>
<dbReference type="PROSITE" id="PS00108">
    <property type="entry name" value="PROTEIN_KINASE_ST"/>
    <property type="match status" value="1"/>
</dbReference>
<evidence type="ECO:0000256" key="4">
    <source>
        <dbReference type="ARBA" id="ARBA00022679"/>
    </source>
</evidence>
<dbReference type="SMART" id="SM00220">
    <property type="entry name" value="S_TKc"/>
    <property type="match status" value="1"/>
</dbReference>
<dbReference type="AlphaFoldDB" id="A0A9P8T632"/>
<dbReference type="PROSITE" id="PS50011">
    <property type="entry name" value="PROTEIN_KINASE_DOM"/>
    <property type="match status" value="1"/>
</dbReference>
<evidence type="ECO:0000256" key="10">
    <source>
        <dbReference type="SAM" id="MobiDB-lite"/>
    </source>
</evidence>
<proteinExistence type="inferred from homology"/>
<keyword evidence="7" id="KW-0067">ATP-binding</keyword>
<keyword evidence="5" id="KW-0547">Nucleotide-binding</keyword>
<dbReference type="CDD" id="cd05574">
    <property type="entry name" value="STKc_phototropin_like"/>
    <property type="match status" value="1"/>
</dbReference>
<keyword evidence="13" id="KW-1185">Reference proteome</keyword>
<dbReference type="FunFam" id="3.30.200.20:FF:001236">
    <property type="entry name" value="AGC/RSK protein kinase"/>
    <property type="match status" value="1"/>
</dbReference>
<dbReference type="GO" id="GO:0005524">
    <property type="term" value="F:ATP binding"/>
    <property type="evidence" value="ECO:0007669"/>
    <property type="project" value="UniProtKB-KW"/>
</dbReference>
<evidence type="ECO:0000256" key="1">
    <source>
        <dbReference type="ARBA" id="ARBA00009903"/>
    </source>
</evidence>
<dbReference type="FunFam" id="1.10.510.10:FF:000121">
    <property type="entry name" value="Serine/threonine-protein kinase nrc-2"/>
    <property type="match status" value="1"/>
</dbReference>
<evidence type="ECO:0000256" key="8">
    <source>
        <dbReference type="ARBA" id="ARBA00047899"/>
    </source>
</evidence>
<dbReference type="PANTHER" id="PTHR45637">
    <property type="entry name" value="FLIPPASE KINASE 1-RELATED"/>
    <property type="match status" value="1"/>
</dbReference>
<comment type="catalytic activity">
    <reaction evidence="8">
        <text>L-threonyl-[protein] + ATP = O-phospho-L-threonyl-[protein] + ADP + H(+)</text>
        <dbReference type="Rhea" id="RHEA:46608"/>
        <dbReference type="Rhea" id="RHEA-COMP:11060"/>
        <dbReference type="Rhea" id="RHEA-COMP:11605"/>
        <dbReference type="ChEBI" id="CHEBI:15378"/>
        <dbReference type="ChEBI" id="CHEBI:30013"/>
        <dbReference type="ChEBI" id="CHEBI:30616"/>
        <dbReference type="ChEBI" id="CHEBI:61977"/>
        <dbReference type="ChEBI" id="CHEBI:456216"/>
        <dbReference type="EC" id="2.7.11.1"/>
    </reaction>
</comment>
<organism evidence="12 13">
    <name type="scientific">Ogataea polymorpha</name>
    <dbReference type="NCBI Taxonomy" id="460523"/>
    <lineage>
        <taxon>Eukaryota</taxon>
        <taxon>Fungi</taxon>
        <taxon>Dikarya</taxon>
        <taxon>Ascomycota</taxon>
        <taxon>Saccharomycotina</taxon>
        <taxon>Pichiomycetes</taxon>
        <taxon>Pichiales</taxon>
        <taxon>Pichiaceae</taxon>
        <taxon>Ogataea</taxon>
    </lineage>
</organism>
<evidence type="ECO:0000259" key="11">
    <source>
        <dbReference type="PROSITE" id="PS50011"/>
    </source>
</evidence>
<keyword evidence="6" id="KW-0418">Kinase</keyword>
<evidence type="ECO:0000256" key="3">
    <source>
        <dbReference type="ARBA" id="ARBA00022527"/>
    </source>
</evidence>
<evidence type="ECO:0000256" key="5">
    <source>
        <dbReference type="ARBA" id="ARBA00022741"/>
    </source>
</evidence>
<comment type="caution">
    <text evidence="12">The sequence shown here is derived from an EMBL/GenBank/DDBJ whole genome shotgun (WGS) entry which is preliminary data.</text>
</comment>
<feature type="compositionally biased region" description="Basic residues" evidence="10">
    <location>
        <begin position="68"/>
        <end position="78"/>
    </location>
</feature>
<dbReference type="EC" id="2.7.11.1" evidence="2"/>
<dbReference type="InterPro" id="IPR011009">
    <property type="entry name" value="Kinase-like_dom_sf"/>
</dbReference>
<keyword evidence="3" id="KW-0723">Serine/threonine-protein kinase</keyword>
<dbReference type="Pfam" id="PF00069">
    <property type="entry name" value="Pkinase"/>
    <property type="match status" value="1"/>
</dbReference>
<dbReference type="GO" id="GO:0004674">
    <property type="term" value="F:protein serine/threonine kinase activity"/>
    <property type="evidence" value="ECO:0007669"/>
    <property type="project" value="UniProtKB-KW"/>
</dbReference>
<sequence length="757" mass="84787">MTSENRPGNVAHHGDTSTSQNVPQRRESNSYTPPATAVQQDVFPDSTGSTTEPLSLPEHSSTGIQSHNRSRSRSRSNSRKLSIGRFFSFGQDSAPAKTYVPEQMSTPAIDDSSANHIQTPPTTSDEAHQDYFNLNISHGELDDDEIIKNSALTKIKKIFRLNSIADHEDLHPAQEGTVVENEEEGRQESNGNSLMKKFRRIRSPSSPVQPYSVPSISLTAASEECDIAEQDYINPVDDFQVKLKHDYSVNNSTTTLYNGSTEEEVSEPPDKEPQEPKEFKEPTPPSSKSLSIQKKLKRVASAPLGLKQLVDTNPAPASAPEINDISKHIGEIKVTNSSGSRSPGSFGRNYSSTGVKVSNVEVTPQSFEKLKLLGKGDVGKVYLVREKSNKKLYAMKILNKKEMVERNKIKRVLAEQEILATACHPFIVTLYHSFQSEDHLYLCMEYCMGGEFFRALQTRKMKCISEADARFYASEVVAALEYLHLMGFIYRDLKPENILLHQSGHIMLSDFDLSKQTDHIKRPELVSSHKSATNLPQLDTNACINGFRTNSFVGTEEYIAPEVIWGKGHTAAVDWWTLGIFIYEMIYGITPFKGSTRNQTFSNILKNEVQFPDYNSVSSNCRNLIKKLLIKDETKRLGSRSGASEIKTHAFFKNVQWALLRNQKPPMIPVFTQKKSRRDKEGKTTQGSIGTLKSKRKTSSSPAHSSNTPDPFENFSSVTIHHNDDSNVMRFEGTELGDISYTLTKPDNVSSRRFLKM</sequence>
<feature type="region of interest" description="Disordered" evidence="10">
    <location>
        <begin position="1"/>
        <end position="79"/>
    </location>
</feature>
<feature type="compositionally biased region" description="Polar residues" evidence="10">
    <location>
        <begin position="112"/>
        <end position="124"/>
    </location>
</feature>
<comment type="similarity">
    <text evidence="1">Belongs to the protein kinase superfamily. AGC Ser/Thr protein kinase family.</text>
</comment>
<feature type="domain" description="Protein kinase" evidence="11">
    <location>
        <begin position="367"/>
        <end position="652"/>
    </location>
</feature>
<feature type="compositionally biased region" description="Polar residues" evidence="10">
    <location>
        <begin position="46"/>
        <end position="67"/>
    </location>
</feature>
<evidence type="ECO:0000256" key="7">
    <source>
        <dbReference type="ARBA" id="ARBA00022840"/>
    </source>
</evidence>
<reference evidence="12" key="1">
    <citation type="journal article" date="2021" name="Open Biol.">
        <title>Shared evolutionary footprints suggest mitochondrial oxidative damage underlies multiple complex I losses in fungi.</title>
        <authorList>
            <person name="Schikora-Tamarit M.A."/>
            <person name="Marcet-Houben M."/>
            <person name="Nosek J."/>
            <person name="Gabaldon T."/>
        </authorList>
    </citation>
    <scope>NUCLEOTIDE SEQUENCE</scope>
    <source>
        <strain evidence="12">NCAIM Y.01608</strain>
    </source>
</reference>
<protein>
    <recommendedName>
        <fullName evidence="2">non-specific serine/threonine protein kinase</fullName>
        <ecNumber evidence="2">2.7.11.1</ecNumber>
    </recommendedName>
</protein>
<dbReference type="Gene3D" id="3.30.200.20">
    <property type="entry name" value="Phosphorylase Kinase, domain 1"/>
    <property type="match status" value="1"/>
</dbReference>